<organism evidence="2 3">
    <name type="scientific">candidate division WOR-1 bacterium RIFOXYB2_FULL_48_7</name>
    <dbReference type="NCBI Taxonomy" id="1802583"/>
    <lineage>
        <taxon>Bacteria</taxon>
        <taxon>Bacillati</taxon>
        <taxon>Saganbacteria</taxon>
    </lineage>
</organism>
<proteinExistence type="predicted"/>
<evidence type="ECO:0000259" key="1">
    <source>
        <dbReference type="Pfam" id="PF00117"/>
    </source>
</evidence>
<gene>
    <name evidence="2" type="ORF">A2311_03765</name>
</gene>
<dbReference type="Proteomes" id="UP000178951">
    <property type="component" value="Unassembled WGS sequence"/>
</dbReference>
<dbReference type="InterPro" id="IPR044992">
    <property type="entry name" value="ChyE-like"/>
</dbReference>
<feature type="domain" description="Glutamine amidotransferase" evidence="1">
    <location>
        <begin position="45"/>
        <end position="180"/>
    </location>
</feature>
<evidence type="ECO:0000313" key="3">
    <source>
        <dbReference type="Proteomes" id="UP000178951"/>
    </source>
</evidence>
<dbReference type="PROSITE" id="PS51273">
    <property type="entry name" value="GATASE_TYPE_1"/>
    <property type="match status" value="1"/>
</dbReference>
<sequence length="222" mass="25894">MIIFIKHVKEEGPGTLLDFVKNRHWPYQIVDLWRGDRLPHNLSLLRAVIVMGGPMNVYEEDRHPFLKAENDFIKKIIMRNIPYLGICLGAQLLAKAAGGRVRKGRQEELGWYQVDQSKAARGDLVFRDLPKKFEVFQWHGDTFSIPPKGVLLVKGRPIKHQAFRVGKSAYGLQFHVEVDDKKLASWFARSSKKANYIRKYSQIKERYIKTAKHLYKNFFEQI</sequence>
<accession>A0A1F4TF10</accession>
<dbReference type="EMBL" id="MEUF01000083">
    <property type="protein sequence ID" value="OGC31336.1"/>
    <property type="molecule type" value="Genomic_DNA"/>
</dbReference>
<comment type="caution">
    <text evidence="2">The sequence shown here is derived from an EMBL/GenBank/DDBJ whole genome shotgun (WGS) entry which is preliminary data.</text>
</comment>
<dbReference type="Pfam" id="PF00117">
    <property type="entry name" value="GATase"/>
    <property type="match status" value="1"/>
</dbReference>
<dbReference type="STRING" id="1802583.A2311_03765"/>
<evidence type="ECO:0000313" key="2">
    <source>
        <dbReference type="EMBL" id="OGC31336.1"/>
    </source>
</evidence>
<dbReference type="FunFam" id="3.40.50.880:FF:000033">
    <property type="entry name" value="Glutamine amidotransferase class-I"/>
    <property type="match status" value="1"/>
</dbReference>
<dbReference type="InterPro" id="IPR029062">
    <property type="entry name" value="Class_I_gatase-like"/>
</dbReference>
<dbReference type="PANTHER" id="PTHR42695">
    <property type="entry name" value="GLUTAMINE AMIDOTRANSFERASE YLR126C-RELATED"/>
    <property type="match status" value="1"/>
</dbReference>
<protein>
    <recommendedName>
        <fullName evidence="1">Glutamine amidotransferase domain-containing protein</fullName>
    </recommendedName>
</protein>
<dbReference type="GO" id="GO:0005829">
    <property type="term" value="C:cytosol"/>
    <property type="evidence" value="ECO:0007669"/>
    <property type="project" value="TreeGrafter"/>
</dbReference>
<reference evidence="2 3" key="1">
    <citation type="journal article" date="2016" name="Nat. Commun.">
        <title>Thousands of microbial genomes shed light on interconnected biogeochemical processes in an aquifer system.</title>
        <authorList>
            <person name="Anantharaman K."/>
            <person name="Brown C.T."/>
            <person name="Hug L.A."/>
            <person name="Sharon I."/>
            <person name="Castelle C.J."/>
            <person name="Probst A.J."/>
            <person name="Thomas B.C."/>
            <person name="Singh A."/>
            <person name="Wilkins M.J."/>
            <person name="Karaoz U."/>
            <person name="Brodie E.L."/>
            <person name="Williams K.H."/>
            <person name="Hubbard S.S."/>
            <person name="Banfield J.F."/>
        </authorList>
    </citation>
    <scope>NUCLEOTIDE SEQUENCE [LARGE SCALE GENOMIC DNA]</scope>
</reference>
<dbReference type="InterPro" id="IPR017926">
    <property type="entry name" value="GATASE"/>
</dbReference>
<dbReference type="PANTHER" id="PTHR42695:SF5">
    <property type="entry name" value="GLUTAMINE AMIDOTRANSFERASE YLR126C-RELATED"/>
    <property type="match status" value="1"/>
</dbReference>
<dbReference type="SUPFAM" id="SSF52317">
    <property type="entry name" value="Class I glutamine amidotransferase-like"/>
    <property type="match status" value="1"/>
</dbReference>
<name>A0A1F4TF10_UNCSA</name>
<dbReference type="AlphaFoldDB" id="A0A1F4TF10"/>
<dbReference type="Gene3D" id="3.40.50.880">
    <property type="match status" value="1"/>
</dbReference>
<dbReference type="CDD" id="cd01741">
    <property type="entry name" value="GATase1_1"/>
    <property type="match status" value="1"/>
</dbReference>